<gene>
    <name evidence="3" type="ORF">BJBARM4_0480</name>
</gene>
<name>D2EFG2_PARA4</name>
<evidence type="ECO:0000313" key="3">
    <source>
        <dbReference type="EMBL" id="EEZ92859.1"/>
    </source>
</evidence>
<dbReference type="PANTHER" id="PTHR21569">
    <property type="entry name" value="RIBOSOMAL PROTEIN S9"/>
    <property type="match status" value="1"/>
</dbReference>
<accession>D2EFG2</accession>
<dbReference type="GO" id="GO:0000462">
    <property type="term" value="P:maturation of SSU-rRNA from tricistronic rRNA transcript (SSU-rRNA, 5.8S rRNA, LSU-rRNA)"/>
    <property type="evidence" value="ECO:0007669"/>
    <property type="project" value="TreeGrafter"/>
</dbReference>
<dbReference type="InterPro" id="IPR000754">
    <property type="entry name" value="Ribosomal_uS9"/>
</dbReference>
<proteinExistence type="predicted"/>
<organism evidence="3 4">
    <name type="scientific">Candidatus Parvarchaeum acidiphilum ARMAN-4</name>
    <dbReference type="NCBI Taxonomy" id="662760"/>
    <lineage>
        <taxon>Archaea</taxon>
        <taxon>Candidatus Parvarchaeota</taxon>
        <taxon>Candidatus Parvarchaeum</taxon>
    </lineage>
</organism>
<dbReference type="GO" id="GO:0006412">
    <property type="term" value="P:translation"/>
    <property type="evidence" value="ECO:0007669"/>
    <property type="project" value="InterPro"/>
</dbReference>
<dbReference type="Gene3D" id="3.30.230.10">
    <property type="match status" value="1"/>
</dbReference>
<dbReference type="GO" id="GO:0003723">
    <property type="term" value="F:RNA binding"/>
    <property type="evidence" value="ECO:0007669"/>
    <property type="project" value="TreeGrafter"/>
</dbReference>
<sequence length="131" mass="14860">MKKNTIIVAKRKTAIANAIIKEGTGNVFVNGKSLYSFNDRLFREIASEPIELSDELYKKYDITITITGGGQVARAQTIRSAIAKSLVKKEKSLKKKFLEYDRTLLVDDKRQTEAQKPYRSAARALKQTSYR</sequence>
<protein>
    <submittedName>
        <fullName evidence="3">Ribosomal protein S9</fullName>
    </submittedName>
</protein>
<evidence type="ECO:0000256" key="2">
    <source>
        <dbReference type="ARBA" id="ARBA00023274"/>
    </source>
</evidence>
<dbReference type="AlphaFoldDB" id="D2EFG2"/>
<dbReference type="GO" id="GO:0022627">
    <property type="term" value="C:cytosolic small ribosomal subunit"/>
    <property type="evidence" value="ECO:0007669"/>
    <property type="project" value="TreeGrafter"/>
</dbReference>
<dbReference type="GO" id="GO:0003735">
    <property type="term" value="F:structural constituent of ribosome"/>
    <property type="evidence" value="ECO:0007669"/>
    <property type="project" value="InterPro"/>
</dbReference>
<keyword evidence="1 3" id="KW-0689">Ribosomal protein</keyword>
<keyword evidence="2" id="KW-0687">Ribonucleoprotein</keyword>
<reference evidence="3 4" key="1">
    <citation type="journal article" date="2010" name="Proc. Natl. Acad. Sci. U.S.A.">
        <title>Enigmatic, ultrasmall, uncultivated Archaea.</title>
        <authorList>
            <person name="Baker B.J."/>
            <person name="Comolli L.R."/>
            <person name="Dick G.J."/>
            <person name="Hauser L.J."/>
            <person name="Hyatt D."/>
            <person name="Dill B.D."/>
            <person name="Land M.L."/>
            <person name="Verberkmoes N.C."/>
            <person name="Hettich R.L."/>
            <person name="Banfield J.F."/>
        </authorList>
    </citation>
    <scope>NUCLEOTIDE SEQUENCE [LARGE SCALE GENOMIC DNA]</scope>
</reference>
<dbReference type="EMBL" id="GG730046">
    <property type="protein sequence ID" value="EEZ92859.1"/>
    <property type="molecule type" value="Genomic_DNA"/>
</dbReference>
<evidence type="ECO:0000313" key="4">
    <source>
        <dbReference type="Proteomes" id="UP000009375"/>
    </source>
</evidence>
<dbReference type="InterPro" id="IPR020568">
    <property type="entry name" value="Ribosomal_Su5_D2-typ_SF"/>
</dbReference>
<dbReference type="PANTHER" id="PTHR21569:SF16">
    <property type="entry name" value="RIBOSOMAL PROTEIN S16"/>
    <property type="match status" value="1"/>
</dbReference>
<dbReference type="Proteomes" id="UP000009375">
    <property type="component" value="Unassembled WGS sequence"/>
</dbReference>
<dbReference type="Pfam" id="PF00380">
    <property type="entry name" value="Ribosomal_S9"/>
    <property type="match status" value="1"/>
</dbReference>
<evidence type="ECO:0000256" key="1">
    <source>
        <dbReference type="ARBA" id="ARBA00022980"/>
    </source>
</evidence>
<dbReference type="SUPFAM" id="SSF54211">
    <property type="entry name" value="Ribosomal protein S5 domain 2-like"/>
    <property type="match status" value="1"/>
</dbReference>
<dbReference type="InterPro" id="IPR014721">
    <property type="entry name" value="Ribsml_uS5_D2-typ_fold_subgr"/>
</dbReference>